<comment type="similarity">
    <text evidence="1">Belongs to the ATPase alpha/beta chains family.</text>
</comment>
<dbReference type="FunFam" id="2.40.50.100:FF:000008">
    <property type="entry name" value="V-type proton ATPase catalytic subunit A"/>
    <property type="match status" value="1"/>
</dbReference>
<dbReference type="GO" id="GO:0046961">
    <property type="term" value="F:proton-transporting ATPase activity, rotational mechanism"/>
    <property type="evidence" value="ECO:0007669"/>
    <property type="project" value="InterPro"/>
</dbReference>
<dbReference type="SUPFAM" id="SSF47917">
    <property type="entry name" value="C-terminal domain of alpha and beta subunits of F1 ATP synthase"/>
    <property type="match status" value="1"/>
</dbReference>
<evidence type="ECO:0000256" key="9">
    <source>
        <dbReference type="ARBA" id="ARBA00048383"/>
    </source>
</evidence>
<dbReference type="AlphaFoldDB" id="A0A0D2TNU7"/>
<keyword evidence="3" id="KW-0813">Transport</keyword>
<feature type="domain" description="ATPsynthase alpha/beta subunit barrel-sandwich" evidence="12">
    <location>
        <begin position="127"/>
        <end position="214"/>
    </location>
</feature>
<dbReference type="Gramene" id="KJB56421">
    <property type="protein sequence ID" value="KJB56421"/>
    <property type="gene ID" value="B456_009G119300"/>
</dbReference>
<feature type="domain" description="ATPase F1/V1/A1 complex alpha/beta subunit N-terminal" evidence="11">
    <location>
        <begin position="25"/>
        <end position="85"/>
    </location>
</feature>
<dbReference type="GO" id="GO:0046034">
    <property type="term" value="P:ATP metabolic process"/>
    <property type="evidence" value="ECO:0007669"/>
    <property type="project" value="InterPro"/>
</dbReference>
<evidence type="ECO:0000313" key="13">
    <source>
        <dbReference type="EMBL" id="KJB56421.1"/>
    </source>
</evidence>
<dbReference type="GO" id="GO:0005524">
    <property type="term" value="F:ATP binding"/>
    <property type="evidence" value="ECO:0007669"/>
    <property type="project" value="UniProtKB-KW"/>
</dbReference>
<dbReference type="InterPro" id="IPR036121">
    <property type="entry name" value="ATPase_F1/V1/A1_a/bsu_N_sf"/>
</dbReference>
<dbReference type="InterPro" id="IPR023366">
    <property type="entry name" value="ATP_synth_asu-like_sf"/>
</dbReference>
<accession>A0A0D2TNU7</accession>
<protein>
    <recommendedName>
        <fullName evidence="2">H(+)-transporting two-sector ATPase</fullName>
        <ecNumber evidence="2">7.1.2.2</ecNumber>
    </recommendedName>
</protein>
<evidence type="ECO:0000256" key="4">
    <source>
        <dbReference type="ARBA" id="ARBA00022741"/>
    </source>
</evidence>
<dbReference type="Proteomes" id="UP000032304">
    <property type="component" value="Chromosome 9"/>
</dbReference>
<evidence type="ECO:0000256" key="1">
    <source>
        <dbReference type="ARBA" id="ARBA00008936"/>
    </source>
</evidence>
<dbReference type="SUPFAM" id="SSF52540">
    <property type="entry name" value="P-loop containing nucleoside triphosphate hydrolases"/>
    <property type="match status" value="1"/>
</dbReference>
<feature type="domain" description="ATPase F1/V1/A1 complex alpha/beta subunit nucleotide-binding" evidence="10">
    <location>
        <begin position="232"/>
        <end position="368"/>
    </location>
</feature>
<evidence type="ECO:0000256" key="6">
    <source>
        <dbReference type="ARBA" id="ARBA00022840"/>
    </source>
</evidence>
<dbReference type="CDD" id="cd01134">
    <property type="entry name" value="V_A-ATPase_A"/>
    <property type="match status" value="1"/>
</dbReference>
<dbReference type="PANTHER" id="PTHR43607:SF1">
    <property type="entry name" value="H(+)-TRANSPORTING TWO-SECTOR ATPASE"/>
    <property type="match status" value="1"/>
</dbReference>
<dbReference type="Gene3D" id="2.40.30.20">
    <property type="match status" value="1"/>
</dbReference>
<evidence type="ECO:0000313" key="14">
    <source>
        <dbReference type="Proteomes" id="UP000032304"/>
    </source>
</evidence>
<dbReference type="InterPro" id="IPR022878">
    <property type="entry name" value="V-ATPase_asu"/>
</dbReference>
<dbReference type="SUPFAM" id="SSF50615">
    <property type="entry name" value="N-terminal domain of alpha and beta subunits of F1 ATP synthase"/>
    <property type="match status" value="1"/>
</dbReference>
<dbReference type="Pfam" id="PF00006">
    <property type="entry name" value="ATP-synt_ab"/>
    <property type="match status" value="1"/>
</dbReference>
<dbReference type="Pfam" id="PF16886">
    <property type="entry name" value="ATP-synt_ab_Xtn"/>
    <property type="match status" value="1"/>
</dbReference>
<dbReference type="InterPro" id="IPR000194">
    <property type="entry name" value="ATPase_F1/V1/A1_a/bsu_nucl-bd"/>
</dbReference>
<evidence type="ECO:0000256" key="3">
    <source>
        <dbReference type="ARBA" id="ARBA00022448"/>
    </source>
</evidence>
<dbReference type="InterPro" id="IPR004100">
    <property type="entry name" value="ATPase_F1/V1/A1_a/bsu_N"/>
</dbReference>
<dbReference type="NCBIfam" id="NF003220">
    <property type="entry name" value="PRK04192.1"/>
    <property type="match status" value="1"/>
</dbReference>
<dbReference type="GO" id="GO:0000325">
    <property type="term" value="C:plant-type vacuole"/>
    <property type="evidence" value="ECO:0007669"/>
    <property type="project" value="TreeGrafter"/>
</dbReference>
<gene>
    <name evidence="13" type="ORF">B456_009G119300</name>
</gene>
<keyword evidence="7" id="KW-1278">Translocase</keyword>
<dbReference type="PANTHER" id="PTHR43607">
    <property type="entry name" value="V-TYPE PROTON ATPASE CATALYTIC SUBUNIT A"/>
    <property type="match status" value="1"/>
</dbReference>
<keyword evidence="8" id="KW-0406">Ion transport</keyword>
<comment type="catalytic activity">
    <reaction evidence="9">
        <text>ATP + H2O + 4 H(+)(in) = ADP + phosphate + 5 H(+)(out)</text>
        <dbReference type="Rhea" id="RHEA:57720"/>
        <dbReference type="ChEBI" id="CHEBI:15377"/>
        <dbReference type="ChEBI" id="CHEBI:15378"/>
        <dbReference type="ChEBI" id="CHEBI:30616"/>
        <dbReference type="ChEBI" id="CHEBI:43474"/>
        <dbReference type="ChEBI" id="CHEBI:456216"/>
        <dbReference type="EC" id="7.1.2.2"/>
    </reaction>
</comment>
<evidence type="ECO:0000256" key="7">
    <source>
        <dbReference type="ARBA" id="ARBA00022967"/>
    </source>
</evidence>
<keyword evidence="5" id="KW-0375">Hydrogen ion transport</keyword>
<organism evidence="13 14">
    <name type="scientific">Gossypium raimondii</name>
    <name type="common">Peruvian cotton</name>
    <name type="synonym">Gossypium klotzschianum subsp. raimondii</name>
    <dbReference type="NCBI Taxonomy" id="29730"/>
    <lineage>
        <taxon>Eukaryota</taxon>
        <taxon>Viridiplantae</taxon>
        <taxon>Streptophyta</taxon>
        <taxon>Embryophyta</taxon>
        <taxon>Tracheophyta</taxon>
        <taxon>Spermatophyta</taxon>
        <taxon>Magnoliopsida</taxon>
        <taxon>eudicotyledons</taxon>
        <taxon>Gunneridae</taxon>
        <taxon>Pentapetalae</taxon>
        <taxon>rosids</taxon>
        <taxon>malvids</taxon>
        <taxon>Malvales</taxon>
        <taxon>Malvaceae</taxon>
        <taxon>Malvoideae</taxon>
        <taxon>Gossypium</taxon>
    </lineage>
</organism>
<keyword evidence="14" id="KW-1185">Reference proteome</keyword>
<reference evidence="13 14" key="1">
    <citation type="journal article" date="2012" name="Nature">
        <title>Repeated polyploidization of Gossypium genomes and the evolution of spinnable cotton fibres.</title>
        <authorList>
            <person name="Paterson A.H."/>
            <person name="Wendel J.F."/>
            <person name="Gundlach H."/>
            <person name="Guo H."/>
            <person name="Jenkins J."/>
            <person name="Jin D."/>
            <person name="Llewellyn D."/>
            <person name="Showmaker K.C."/>
            <person name="Shu S."/>
            <person name="Udall J."/>
            <person name="Yoo M.J."/>
            <person name="Byers R."/>
            <person name="Chen W."/>
            <person name="Doron-Faigenboim A."/>
            <person name="Duke M.V."/>
            <person name="Gong L."/>
            <person name="Grimwood J."/>
            <person name="Grover C."/>
            <person name="Grupp K."/>
            <person name="Hu G."/>
            <person name="Lee T.H."/>
            <person name="Li J."/>
            <person name="Lin L."/>
            <person name="Liu T."/>
            <person name="Marler B.S."/>
            <person name="Page J.T."/>
            <person name="Roberts A.W."/>
            <person name="Romanel E."/>
            <person name="Sanders W.S."/>
            <person name="Szadkowski E."/>
            <person name="Tan X."/>
            <person name="Tang H."/>
            <person name="Xu C."/>
            <person name="Wang J."/>
            <person name="Wang Z."/>
            <person name="Zhang D."/>
            <person name="Zhang L."/>
            <person name="Ashrafi H."/>
            <person name="Bedon F."/>
            <person name="Bowers J.E."/>
            <person name="Brubaker C.L."/>
            <person name="Chee P.W."/>
            <person name="Das S."/>
            <person name="Gingle A.R."/>
            <person name="Haigler C.H."/>
            <person name="Harker D."/>
            <person name="Hoffmann L.V."/>
            <person name="Hovav R."/>
            <person name="Jones D.C."/>
            <person name="Lemke C."/>
            <person name="Mansoor S."/>
            <person name="ur Rahman M."/>
            <person name="Rainville L.N."/>
            <person name="Rambani A."/>
            <person name="Reddy U.K."/>
            <person name="Rong J.K."/>
            <person name="Saranga Y."/>
            <person name="Scheffler B.E."/>
            <person name="Scheffler J.A."/>
            <person name="Stelly D.M."/>
            <person name="Triplett B.A."/>
            <person name="Van Deynze A."/>
            <person name="Vaslin M.F."/>
            <person name="Waghmare V.N."/>
            <person name="Walford S.A."/>
            <person name="Wright R.J."/>
            <person name="Zaki E.A."/>
            <person name="Zhang T."/>
            <person name="Dennis E.S."/>
            <person name="Mayer K.F."/>
            <person name="Peterson D.G."/>
            <person name="Rokhsar D.S."/>
            <person name="Wang X."/>
            <person name="Schmutz J."/>
        </authorList>
    </citation>
    <scope>NUCLEOTIDE SEQUENCE [LARGE SCALE GENOMIC DNA]</scope>
</reference>
<keyword evidence="6" id="KW-0067">ATP-binding</keyword>
<evidence type="ECO:0000259" key="10">
    <source>
        <dbReference type="Pfam" id="PF00006"/>
    </source>
</evidence>
<dbReference type="Gene3D" id="3.40.50.300">
    <property type="entry name" value="P-loop containing nucleotide triphosphate hydrolases"/>
    <property type="match status" value="1"/>
</dbReference>
<evidence type="ECO:0000259" key="11">
    <source>
        <dbReference type="Pfam" id="PF02874"/>
    </source>
</evidence>
<evidence type="ECO:0000256" key="5">
    <source>
        <dbReference type="ARBA" id="ARBA00022781"/>
    </source>
</evidence>
<dbReference type="FunFam" id="2.40.30.20:FF:000002">
    <property type="entry name" value="V-type proton ATPase catalytic subunit A"/>
    <property type="match status" value="1"/>
</dbReference>
<dbReference type="CDD" id="cd18111">
    <property type="entry name" value="ATP-synt_V_A-type_alpha_C"/>
    <property type="match status" value="1"/>
</dbReference>
<keyword evidence="4" id="KW-0547">Nucleotide-binding</keyword>
<dbReference type="Pfam" id="PF02874">
    <property type="entry name" value="ATP-synt_ab_N"/>
    <property type="match status" value="1"/>
</dbReference>
<name>A0A0D2TNU7_GOSRA</name>
<dbReference type="CDD" id="cd18119">
    <property type="entry name" value="ATP-synt_V_A-type_alpha_N"/>
    <property type="match status" value="1"/>
</dbReference>
<dbReference type="Gene3D" id="2.40.50.100">
    <property type="match status" value="1"/>
</dbReference>
<evidence type="ECO:0000259" key="12">
    <source>
        <dbReference type="Pfam" id="PF16886"/>
    </source>
</evidence>
<dbReference type="EMBL" id="CM001748">
    <property type="protein sequence ID" value="KJB56421.1"/>
    <property type="molecule type" value="Genomic_DNA"/>
</dbReference>
<proteinExistence type="inferred from homology"/>
<dbReference type="EC" id="7.1.2.2" evidence="2"/>
<sequence length="494" mass="54356">MPAVYGARLTTFEDSEKESEFGYVRKVSGPVVVADGMAGAAMYELVRVGHDNLIGEIIRLEGDSATIQVYEETAGLMVNDPVLRTHKPLSVELGPGILGNIFDGIQRPLKTIAKRSGDVYIPRGVSVPALDKDTLWEFQPKRIGEGDLLTGGDLYATVFENSLMQHHVALPPDAMGKITYIAPPGQYSLKDTVLELEFQGVKKQFTMLQTWPVRTPRPVATKLAADTPLLTGQRVLDALFPSVLGGTCAIPGAFGCGKTVISQALSKYSNSDAVVYVGCGERGNEMAEVLMDFPQLTMTLPDGREESVMKRTTLVANTSNMPVAAREASIYTGITIAEYFRDMGYNVSMMADSTSRWAEALREISGRLLVGKDALAETDKITLETAKLLREDYLAQNAFTPYDKFCPFYKSVWMMRNIVHFNALANQAVEKAAGMDGQKITYSLIKHRLGDLFYRLVSQKFEDPAEGEEALVAKFKKLNEDLTAGFRALEDETR</sequence>
<dbReference type="InterPro" id="IPR031686">
    <property type="entry name" value="ATP-synth_a_Xtn"/>
</dbReference>
<evidence type="ECO:0000256" key="8">
    <source>
        <dbReference type="ARBA" id="ARBA00023065"/>
    </source>
</evidence>
<dbReference type="InterPro" id="IPR027417">
    <property type="entry name" value="P-loop_NTPase"/>
</dbReference>
<evidence type="ECO:0000256" key="2">
    <source>
        <dbReference type="ARBA" id="ARBA00012473"/>
    </source>
</evidence>